<dbReference type="GeneID" id="41704226"/>
<dbReference type="EMBL" id="MF535452">
    <property type="protein sequence ID" value="ATY70084.1"/>
    <property type="molecule type" value="Genomic_DNA"/>
</dbReference>
<organism evidence="1 2">
    <name type="scientific">Cow vetch latent virus</name>
    <dbReference type="NCBI Taxonomy" id="2056780"/>
    <lineage>
        <taxon>Viruses</taxon>
        <taxon>Monodnaviria</taxon>
        <taxon>Shotokuvirae</taxon>
        <taxon>Cressdnaviricota</taxon>
        <taxon>Arfiviricetes</taxon>
        <taxon>Mulpavirales</taxon>
        <taxon>Nanoviridae</taxon>
        <taxon>Nanovirus</taxon>
        <taxon>Nanovirus viciacraccae</taxon>
    </lineage>
</organism>
<dbReference type="Proteomes" id="UP000288784">
    <property type="component" value="Genome"/>
</dbReference>
<dbReference type="OrthoDB" id="20145at10239"/>
<name>A0A2H4T2E6_9VIRU</name>
<protein>
    <submittedName>
        <fullName evidence="1">U1 protein</fullName>
    </submittedName>
</protein>
<accession>A0A2H4T2E6</accession>
<proteinExistence type="predicted"/>
<evidence type="ECO:0000313" key="1">
    <source>
        <dbReference type="EMBL" id="ATY70084.1"/>
    </source>
</evidence>
<sequence>MVVGISSVIRVILVEEASEEIIGYRRRQQAVVCDDVRLVKSFQVMNIKIEDIYLNMDDKAVVKMKFLLNYRYRKQLNIVVLGCRMKVTTTLRSPGAESMRRLLQSRLNTICKSNYVISINQFFCNIHELLNTCTWVSRVETCVLYVVYIMLHDICLCILY</sequence>
<dbReference type="RefSeq" id="YP_009553300.1">
    <property type="nucleotide sequence ID" value="NC_040749.1"/>
</dbReference>
<gene>
    <name evidence="1" type="primary">U1</name>
</gene>
<dbReference type="KEGG" id="vg:41704226"/>
<reference evidence="1 2" key="1">
    <citation type="submission" date="2017-07" db="EMBL/GenBank/DDBJ databases">
        <title>Nanovirus-alphasatellite complex identified in Vicia cracca in the Rhone delta river region of France.</title>
        <authorList>
            <person name="Gallet R."/>
            <person name="Kraberger S."/>
            <person name="Filloux D."/>
            <person name="Galzi S."/>
            <person name="Fontes H."/>
            <person name="Martin D.P."/>
            <person name="Varsani A."/>
            <person name="Roumagnac P."/>
        </authorList>
    </citation>
    <scope>NUCLEOTIDE SEQUENCE [LARGE SCALE GENOMIC DNA]</scope>
    <source>
        <strain evidence="1">Nano_VcLV_Sambuc_2010</strain>
    </source>
</reference>
<keyword evidence="2" id="KW-1185">Reference proteome</keyword>
<evidence type="ECO:0000313" key="2">
    <source>
        <dbReference type="Proteomes" id="UP000288784"/>
    </source>
</evidence>